<dbReference type="AlphaFoldDB" id="A0A8J8MSH6"/>
<feature type="chain" id="PRO_5035322909" description="Outer membrane protein beta-barrel domain-containing protein" evidence="1">
    <location>
        <begin position="20"/>
        <end position="175"/>
    </location>
</feature>
<evidence type="ECO:0000256" key="1">
    <source>
        <dbReference type="SAM" id="SignalP"/>
    </source>
</evidence>
<evidence type="ECO:0008006" key="4">
    <source>
        <dbReference type="Google" id="ProtNLM"/>
    </source>
</evidence>
<gene>
    <name evidence="2" type="ORF">GR316_04370</name>
</gene>
<dbReference type="RefSeq" id="WP_211784819.1">
    <property type="nucleotide sequence ID" value="NZ_CP047289.1"/>
</dbReference>
<dbReference type="KEGG" id="fap:GR316_04370"/>
<dbReference type="EMBL" id="CP047289">
    <property type="protein sequence ID" value="QUS35571.1"/>
    <property type="molecule type" value="Genomic_DNA"/>
</dbReference>
<feature type="signal peptide" evidence="1">
    <location>
        <begin position="1"/>
        <end position="19"/>
    </location>
</feature>
<proteinExistence type="predicted"/>
<name>A0A8J8MSH6_9RHOB</name>
<protein>
    <recommendedName>
        <fullName evidence="4">Outer membrane protein beta-barrel domain-containing protein</fullName>
    </recommendedName>
</protein>
<evidence type="ECO:0000313" key="2">
    <source>
        <dbReference type="EMBL" id="QUS35571.1"/>
    </source>
</evidence>
<evidence type="ECO:0000313" key="3">
    <source>
        <dbReference type="Proteomes" id="UP000679284"/>
    </source>
</evidence>
<organism evidence="2 3">
    <name type="scientific">Falsirhodobacter algicola</name>
    <dbReference type="NCBI Taxonomy" id="2692330"/>
    <lineage>
        <taxon>Bacteria</taxon>
        <taxon>Pseudomonadati</taxon>
        <taxon>Pseudomonadota</taxon>
        <taxon>Alphaproteobacteria</taxon>
        <taxon>Rhodobacterales</taxon>
        <taxon>Paracoccaceae</taxon>
        <taxon>Falsirhodobacter</taxon>
    </lineage>
</organism>
<dbReference type="Proteomes" id="UP000679284">
    <property type="component" value="Chromosome"/>
</dbReference>
<sequence>MKKLLCSLFLLLAAGQAVAQDAPLLRNTFYVGTGNQRHDGPSESDSAPLSIGLMGQAANSRLIFGFDIAREGTKLDSTWNKNEDLTSGVSYNLLIGSNIYDSGLLRSDVALLIGLRETSADCPRSYLGFQCYADSEPETEYKGNFGALITFAYDRFTLGLRATGESTQLVTGIRF</sequence>
<keyword evidence="3" id="KW-1185">Reference proteome</keyword>
<keyword evidence="1" id="KW-0732">Signal</keyword>
<accession>A0A8J8MSH6</accession>
<reference evidence="2" key="1">
    <citation type="submission" date="2020-01" db="EMBL/GenBank/DDBJ databases">
        <authorList>
            <person name="Yang Y."/>
            <person name="Kwon Y.M."/>
        </authorList>
    </citation>
    <scope>NUCLEOTIDE SEQUENCE</scope>
    <source>
        <strain evidence="2">PG104</strain>
    </source>
</reference>